<evidence type="ECO:0000313" key="12">
    <source>
        <dbReference type="EMBL" id="KAJ4336384.1"/>
    </source>
</evidence>
<dbReference type="InterPro" id="IPR004898">
    <property type="entry name" value="Pectate_lyase_PlyH/PlyE-like"/>
</dbReference>
<dbReference type="EC" id="4.2.2.2" evidence="5 11"/>
<name>A0A9W9C0W5_9PLEO</name>
<dbReference type="GO" id="GO:0030570">
    <property type="term" value="F:pectate lyase activity"/>
    <property type="evidence" value="ECO:0007669"/>
    <property type="project" value="UniProtKB-UniRule"/>
</dbReference>
<keyword evidence="9 11" id="KW-0456">Lyase</keyword>
<dbReference type="InterPro" id="IPR011050">
    <property type="entry name" value="Pectin_lyase_fold/virulence"/>
</dbReference>
<dbReference type="AlphaFoldDB" id="A0A9W9C0W5"/>
<comment type="cofactor">
    <cofactor evidence="2 11">
        <name>Ca(2+)</name>
        <dbReference type="ChEBI" id="CHEBI:29108"/>
    </cofactor>
</comment>
<gene>
    <name evidence="12" type="ORF">N0V87_005400</name>
</gene>
<accession>A0A9W9C0W5</accession>
<evidence type="ECO:0000256" key="9">
    <source>
        <dbReference type="ARBA" id="ARBA00023239"/>
    </source>
</evidence>
<dbReference type="Gene3D" id="2.160.20.10">
    <property type="entry name" value="Single-stranded right-handed beta-helix, Pectin lyase-like"/>
    <property type="match status" value="1"/>
</dbReference>
<comment type="subcellular location">
    <subcellularLocation>
        <location evidence="3 11">Secreted</location>
    </subcellularLocation>
</comment>
<dbReference type="SUPFAM" id="SSF51126">
    <property type="entry name" value="Pectin lyase-like"/>
    <property type="match status" value="1"/>
</dbReference>
<evidence type="ECO:0000256" key="4">
    <source>
        <dbReference type="ARBA" id="ARBA00006463"/>
    </source>
</evidence>
<keyword evidence="6 11" id="KW-0964">Secreted</keyword>
<comment type="caution">
    <text evidence="12">The sequence shown here is derived from an EMBL/GenBank/DDBJ whole genome shotgun (WGS) entry which is preliminary data.</text>
</comment>
<dbReference type="OrthoDB" id="441042at2759"/>
<protein>
    <recommendedName>
        <fullName evidence="5 11">Pectate lyase</fullName>
        <ecNumber evidence="5 11">4.2.2.2</ecNumber>
    </recommendedName>
</protein>
<keyword evidence="13" id="KW-1185">Reference proteome</keyword>
<comment type="catalytic activity">
    <reaction evidence="1 11">
        <text>Eliminative cleavage of (1-&gt;4)-alpha-D-galacturonan to give oligosaccharides with 4-deoxy-alpha-D-galact-4-enuronosyl groups at their non-reducing ends.</text>
        <dbReference type="EC" id="4.2.2.2"/>
    </reaction>
</comment>
<dbReference type="EMBL" id="JAPEUV010000049">
    <property type="protein sequence ID" value="KAJ4336384.1"/>
    <property type="molecule type" value="Genomic_DNA"/>
</dbReference>
<evidence type="ECO:0000256" key="8">
    <source>
        <dbReference type="ARBA" id="ARBA00022837"/>
    </source>
</evidence>
<evidence type="ECO:0000256" key="1">
    <source>
        <dbReference type="ARBA" id="ARBA00000695"/>
    </source>
</evidence>
<dbReference type="Proteomes" id="UP001140562">
    <property type="component" value="Unassembled WGS sequence"/>
</dbReference>
<dbReference type="GO" id="GO:0005576">
    <property type="term" value="C:extracellular region"/>
    <property type="evidence" value="ECO:0007669"/>
    <property type="project" value="UniProtKB-SubCell"/>
</dbReference>
<organism evidence="12 13">
    <name type="scientific">Didymella glomerata</name>
    <dbReference type="NCBI Taxonomy" id="749621"/>
    <lineage>
        <taxon>Eukaryota</taxon>
        <taxon>Fungi</taxon>
        <taxon>Dikarya</taxon>
        <taxon>Ascomycota</taxon>
        <taxon>Pezizomycotina</taxon>
        <taxon>Dothideomycetes</taxon>
        <taxon>Pleosporomycetidae</taxon>
        <taxon>Pleosporales</taxon>
        <taxon>Pleosporineae</taxon>
        <taxon>Didymellaceae</taxon>
        <taxon>Didymella</taxon>
    </lineage>
</organism>
<dbReference type="Pfam" id="PF03211">
    <property type="entry name" value="Pectate_lyase"/>
    <property type="match status" value="1"/>
</dbReference>
<evidence type="ECO:0000256" key="11">
    <source>
        <dbReference type="RuleBase" id="RU367009"/>
    </source>
</evidence>
<dbReference type="InterPro" id="IPR012334">
    <property type="entry name" value="Pectin_lyas_fold"/>
</dbReference>
<reference evidence="12" key="1">
    <citation type="submission" date="2022-10" db="EMBL/GenBank/DDBJ databases">
        <title>Tapping the CABI collections for fungal endophytes: first genome assemblies for Collariella, Neodidymelliopsis, Ascochyta clinopodiicola, Didymella pomorum, Didymosphaeria variabile, Neocosmospora piperis and Neocucurbitaria cava.</title>
        <authorList>
            <person name="Hill R."/>
        </authorList>
    </citation>
    <scope>NUCLEOTIDE SEQUENCE</scope>
    <source>
        <strain evidence="12">IMI 360193</strain>
    </source>
</reference>
<evidence type="ECO:0000256" key="10">
    <source>
        <dbReference type="ARBA" id="ARBA00025679"/>
    </source>
</evidence>
<evidence type="ECO:0000256" key="6">
    <source>
        <dbReference type="ARBA" id="ARBA00022525"/>
    </source>
</evidence>
<keyword evidence="7" id="KW-0732">Signal</keyword>
<comment type="similarity">
    <text evidence="4 11">Belongs to the polysaccharide lyase 3 family.</text>
</comment>
<sequence length="76" mass="8128">MATAFLSSFGGRMSAKDVYKDALSIKNDKTVFKQCNRHVYIEGVTAENGGELAGISSNYKDTATLANDCANGKTKC</sequence>
<comment type="function">
    <text evidence="10 11">Pectinolytic enzyme consist of four classes of enzymes: pectin lyase, polygalacturonase, pectin methylesterase and rhamnogalacturonase. Among pectinolytic enzymes, pectin lyase is the most important in depolymerization of pectin, since it cleaves internal glycosidic bonds of highly methylated pectins. Favors pectate, the anion, over pectin, the methyl ester.</text>
</comment>
<evidence type="ECO:0000313" key="13">
    <source>
        <dbReference type="Proteomes" id="UP001140562"/>
    </source>
</evidence>
<proteinExistence type="inferred from homology"/>
<evidence type="ECO:0000256" key="5">
    <source>
        <dbReference type="ARBA" id="ARBA00012272"/>
    </source>
</evidence>
<evidence type="ECO:0000256" key="3">
    <source>
        <dbReference type="ARBA" id="ARBA00004613"/>
    </source>
</evidence>
<evidence type="ECO:0000256" key="2">
    <source>
        <dbReference type="ARBA" id="ARBA00001913"/>
    </source>
</evidence>
<keyword evidence="8 11" id="KW-0106">Calcium</keyword>
<evidence type="ECO:0000256" key="7">
    <source>
        <dbReference type="ARBA" id="ARBA00022729"/>
    </source>
</evidence>